<feature type="domain" description="ABC transmembrane type-1" evidence="14">
    <location>
        <begin position="1"/>
        <end position="276"/>
    </location>
</feature>
<dbReference type="PANTHER" id="PTHR43394">
    <property type="entry name" value="ATP-DEPENDENT PERMEASE MDL1, MITOCHONDRIAL"/>
    <property type="match status" value="1"/>
</dbReference>
<evidence type="ECO:0000256" key="12">
    <source>
        <dbReference type="SAM" id="Phobius"/>
    </source>
</evidence>
<dbReference type="GO" id="GO:0005524">
    <property type="term" value="F:ATP binding"/>
    <property type="evidence" value="ECO:0007669"/>
    <property type="project" value="UniProtKB-KW"/>
</dbReference>
<dbReference type="GO" id="GO:0015421">
    <property type="term" value="F:ABC-type oligopeptide transporter activity"/>
    <property type="evidence" value="ECO:0007669"/>
    <property type="project" value="TreeGrafter"/>
</dbReference>
<feature type="transmembrane region" description="Helical" evidence="12">
    <location>
        <begin position="132"/>
        <end position="153"/>
    </location>
</feature>
<feature type="transmembrane region" description="Helical" evidence="12">
    <location>
        <begin position="216"/>
        <end position="238"/>
    </location>
</feature>
<dbReference type="InterPro" id="IPR011527">
    <property type="entry name" value="ABC1_TM_dom"/>
</dbReference>
<keyword evidence="6" id="KW-0547">Nucleotide-binding</keyword>
<dbReference type="SMART" id="SM00382">
    <property type="entry name" value="AAA"/>
    <property type="match status" value="1"/>
</dbReference>
<dbReference type="PROSITE" id="PS50929">
    <property type="entry name" value="ABC_TM1F"/>
    <property type="match status" value="1"/>
</dbReference>
<dbReference type="GO" id="GO:0005886">
    <property type="term" value="C:plasma membrane"/>
    <property type="evidence" value="ECO:0007669"/>
    <property type="project" value="UniProtKB-SubCell"/>
</dbReference>
<dbReference type="InterPro" id="IPR036640">
    <property type="entry name" value="ABC1_TM_sf"/>
</dbReference>
<evidence type="ECO:0000313" key="15">
    <source>
        <dbReference type="EMBL" id="MUN63728.1"/>
    </source>
</evidence>
<evidence type="ECO:0000313" key="16">
    <source>
        <dbReference type="Proteomes" id="UP000436989"/>
    </source>
</evidence>
<keyword evidence="4" id="KW-0997">Cell inner membrane</keyword>
<dbReference type="InterPro" id="IPR003593">
    <property type="entry name" value="AAA+_ATPase"/>
</dbReference>
<evidence type="ECO:0000256" key="10">
    <source>
        <dbReference type="ARBA" id="ARBA00023455"/>
    </source>
</evidence>
<dbReference type="AlphaFoldDB" id="A0A6N8GLF9"/>
<comment type="similarity">
    <text evidence="10">Belongs to the ABC transporter superfamily. Siderophore-Fe(3+) uptake transporter (SIUT) (TC 3.A.1.21) family.</text>
</comment>
<dbReference type="Proteomes" id="UP000436989">
    <property type="component" value="Unassembled WGS sequence"/>
</dbReference>
<reference evidence="15 16" key="1">
    <citation type="submission" date="2019-12" db="EMBL/GenBank/DDBJ databases">
        <authorList>
            <person name="Shi Y."/>
        </authorList>
    </citation>
    <scope>NUCLEOTIDE SEQUENCE [LARGE SCALE GENOMIC DNA]</scope>
    <source>
        <strain evidence="15 16">JCM 17929</strain>
    </source>
</reference>
<dbReference type="Pfam" id="PF00664">
    <property type="entry name" value="ABC_membrane"/>
    <property type="match status" value="1"/>
</dbReference>
<feature type="compositionally biased region" description="Basic and acidic residues" evidence="11">
    <location>
        <begin position="292"/>
        <end position="301"/>
    </location>
</feature>
<feature type="transmembrane region" description="Helical" evidence="12">
    <location>
        <begin position="30"/>
        <end position="50"/>
    </location>
</feature>
<sequence length="563" mass="58447">MLSVLGAGLSLAQPVAVNQVIRSISTGRSAAPVVLVLVLLVLGAGLVGAAQQYLLERTAEGVVLTARRRLVDQLLRLPVREHDARRTGDLVSRVGSDTTVVRAALTGGLVDALGGALVFTGALIGMALLDPLLLGITLGVVLVAVLAVVIASARIQVLTRAAQEAVGRLAAGVERAVSAVRTIRASGATDREVARLETEAVSAHDYGVRVAGVGAVLWPISGLAVQGSFLAVLGVGGYRVASGALAVADLVTFILFLFMMVMPLGQFFSAVTTVRAALGALGRIQEILGLPREDAQDRAPGRTEGTPGAGAATLGPGRRGRPVEVSFDQVTFSYRPGRPVLDRLSFTVPAGSTTAIVGPSGGGKSTLLALIERFYDPDHGSIRLDGADLRAMSRTDLRARIGYVEQDAPVLAGTVRENLLLAAPEADEAACQEVLGAVNLLARLQEHPEGLDAPVGDDGAGLSGGERQRLAIARSLLADTPLLLLDEPTASLDSRNEQALHAAIRSAAAGRTVLIVAHRLSTVVGADQIVVLDHGRLTATGTHEELLGTSVLYRELARHQLLV</sequence>
<dbReference type="SUPFAM" id="SSF90123">
    <property type="entry name" value="ABC transporter transmembrane region"/>
    <property type="match status" value="1"/>
</dbReference>
<evidence type="ECO:0000256" key="11">
    <source>
        <dbReference type="SAM" id="MobiDB-lite"/>
    </source>
</evidence>
<evidence type="ECO:0000256" key="5">
    <source>
        <dbReference type="ARBA" id="ARBA00022692"/>
    </source>
</evidence>
<evidence type="ECO:0000256" key="9">
    <source>
        <dbReference type="ARBA" id="ARBA00023136"/>
    </source>
</evidence>
<dbReference type="FunFam" id="3.40.50.300:FF:000221">
    <property type="entry name" value="Multidrug ABC transporter ATP-binding protein"/>
    <property type="match status" value="1"/>
</dbReference>
<keyword evidence="7 15" id="KW-0067">ATP-binding</keyword>
<keyword evidence="8 12" id="KW-1133">Transmembrane helix</keyword>
<keyword evidence="2" id="KW-0813">Transport</keyword>
<dbReference type="GO" id="GO:0016887">
    <property type="term" value="F:ATP hydrolysis activity"/>
    <property type="evidence" value="ECO:0007669"/>
    <property type="project" value="InterPro"/>
</dbReference>
<dbReference type="PANTHER" id="PTHR43394:SF1">
    <property type="entry name" value="ATP-BINDING CASSETTE SUB-FAMILY B MEMBER 10, MITOCHONDRIAL"/>
    <property type="match status" value="1"/>
</dbReference>
<proteinExistence type="inferred from homology"/>
<evidence type="ECO:0000256" key="3">
    <source>
        <dbReference type="ARBA" id="ARBA00022475"/>
    </source>
</evidence>
<name>A0A6N8GLF9_9MICC</name>
<comment type="subcellular location">
    <subcellularLocation>
        <location evidence="1">Cell inner membrane</location>
        <topology evidence="1">Multi-pass membrane protein</topology>
    </subcellularLocation>
</comment>
<protein>
    <submittedName>
        <fullName evidence="15">ATP-binding cassette domain-containing protein</fullName>
    </submittedName>
</protein>
<keyword evidence="16" id="KW-1185">Reference proteome</keyword>
<gene>
    <name evidence="15" type="ORF">GMA12_11330</name>
</gene>
<dbReference type="InterPro" id="IPR003439">
    <property type="entry name" value="ABC_transporter-like_ATP-bd"/>
</dbReference>
<evidence type="ECO:0000256" key="1">
    <source>
        <dbReference type="ARBA" id="ARBA00004429"/>
    </source>
</evidence>
<evidence type="ECO:0000259" key="13">
    <source>
        <dbReference type="PROSITE" id="PS50893"/>
    </source>
</evidence>
<dbReference type="PROSITE" id="PS50893">
    <property type="entry name" value="ABC_TRANSPORTER_2"/>
    <property type="match status" value="1"/>
</dbReference>
<dbReference type="PROSITE" id="PS00211">
    <property type="entry name" value="ABC_TRANSPORTER_1"/>
    <property type="match status" value="1"/>
</dbReference>
<evidence type="ECO:0000256" key="8">
    <source>
        <dbReference type="ARBA" id="ARBA00022989"/>
    </source>
</evidence>
<keyword evidence="3" id="KW-1003">Cell membrane</keyword>
<evidence type="ECO:0000256" key="6">
    <source>
        <dbReference type="ARBA" id="ARBA00022741"/>
    </source>
</evidence>
<dbReference type="InterPro" id="IPR039421">
    <property type="entry name" value="Type_1_exporter"/>
</dbReference>
<dbReference type="EMBL" id="WOGU01000009">
    <property type="protein sequence ID" value="MUN63728.1"/>
    <property type="molecule type" value="Genomic_DNA"/>
</dbReference>
<dbReference type="Gene3D" id="3.40.50.300">
    <property type="entry name" value="P-loop containing nucleotide triphosphate hydrolases"/>
    <property type="match status" value="1"/>
</dbReference>
<dbReference type="SUPFAM" id="SSF52540">
    <property type="entry name" value="P-loop containing nucleoside triphosphate hydrolases"/>
    <property type="match status" value="1"/>
</dbReference>
<feature type="domain" description="ABC transporter" evidence="13">
    <location>
        <begin position="325"/>
        <end position="559"/>
    </location>
</feature>
<keyword evidence="9 12" id="KW-0472">Membrane</keyword>
<comment type="caution">
    <text evidence="15">The sequence shown here is derived from an EMBL/GenBank/DDBJ whole genome shotgun (WGS) entry which is preliminary data.</text>
</comment>
<dbReference type="Pfam" id="PF00005">
    <property type="entry name" value="ABC_tran"/>
    <property type="match status" value="1"/>
</dbReference>
<feature type="transmembrane region" description="Helical" evidence="12">
    <location>
        <begin position="103"/>
        <end position="126"/>
    </location>
</feature>
<evidence type="ECO:0000256" key="2">
    <source>
        <dbReference type="ARBA" id="ARBA00022448"/>
    </source>
</evidence>
<dbReference type="CDD" id="cd18551">
    <property type="entry name" value="ABC_6TM_LmrA_like"/>
    <property type="match status" value="1"/>
</dbReference>
<dbReference type="InterPro" id="IPR017871">
    <property type="entry name" value="ABC_transporter-like_CS"/>
</dbReference>
<feature type="region of interest" description="Disordered" evidence="11">
    <location>
        <begin position="292"/>
        <end position="320"/>
    </location>
</feature>
<dbReference type="Gene3D" id="1.20.1560.10">
    <property type="entry name" value="ABC transporter type 1, transmembrane domain"/>
    <property type="match status" value="1"/>
</dbReference>
<evidence type="ECO:0000256" key="7">
    <source>
        <dbReference type="ARBA" id="ARBA00022840"/>
    </source>
</evidence>
<feature type="compositionally biased region" description="Low complexity" evidence="11">
    <location>
        <begin position="302"/>
        <end position="316"/>
    </location>
</feature>
<organism evidence="15 16">
    <name type="scientific">Kocuria sediminis</name>
    <dbReference type="NCBI Taxonomy" id="1038857"/>
    <lineage>
        <taxon>Bacteria</taxon>
        <taxon>Bacillati</taxon>
        <taxon>Actinomycetota</taxon>
        <taxon>Actinomycetes</taxon>
        <taxon>Micrococcales</taxon>
        <taxon>Micrococcaceae</taxon>
        <taxon>Kocuria</taxon>
    </lineage>
</organism>
<feature type="transmembrane region" description="Helical" evidence="12">
    <location>
        <begin position="244"/>
        <end position="265"/>
    </location>
</feature>
<keyword evidence="5 12" id="KW-0812">Transmembrane</keyword>
<evidence type="ECO:0000256" key="4">
    <source>
        <dbReference type="ARBA" id="ARBA00022519"/>
    </source>
</evidence>
<dbReference type="InterPro" id="IPR027417">
    <property type="entry name" value="P-loop_NTPase"/>
</dbReference>
<accession>A0A6N8GLF9</accession>
<evidence type="ECO:0000259" key="14">
    <source>
        <dbReference type="PROSITE" id="PS50929"/>
    </source>
</evidence>